<dbReference type="Pfam" id="PF07723">
    <property type="entry name" value="LRR_2"/>
    <property type="match status" value="1"/>
</dbReference>
<dbReference type="InterPro" id="IPR001810">
    <property type="entry name" value="F-box_dom"/>
</dbReference>
<dbReference type="InterPro" id="IPR013101">
    <property type="entry name" value="LRR_PRU1-like"/>
</dbReference>
<dbReference type="InterPro" id="IPR032675">
    <property type="entry name" value="LRR_dom_sf"/>
</dbReference>
<dbReference type="SUPFAM" id="SSF81383">
    <property type="entry name" value="F-box domain"/>
    <property type="match status" value="1"/>
</dbReference>
<name>A0A9W3DFF8_RAPSA</name>
<evidence type="ECO:0000313" key="2">
    <source>
        <dbReference type="Proteomes" id="UP000504610"/>
    </source>
</evidence>
<dbReference type="SUPFAM" id="SSF52047">
    <property type="entry name" value="RNI-like"/>
    <property type="match status" value="1"/>
</dbReference>
<dbReference type="PANTHER" id="PTHR31900:SF25">
    <property type="entry name" value="FBD DOMAIN-CONTAINING PROTEIN"/>
    <property type="match status" value="1"/>
</dbReference>
<evidence type="ECO:0000259" key="1">
    <source>
        <dbReference type="PROSITE" id="PS50181"/>
    </source>
</evidence>
<dbReference type="GeneID" id="130510131"/>
<dbReference type="InterPro" id="IPR050232">
    <property type="entry name" value="FBL13/AtMIF1-like"/>
</dbReference>
<dbReference type="RefSeq" id="XP_056862457.1">
    <property type="nucleotide sequence ID" value="XM_057006477.1"/>
</dbReference>
<evidence type="ECO:0000313" key="3">
    <source>
        <dbReference type="RefSeq" id="XP_056862457.1"/>
    </source>
</evidence>
<reference evidence="3" key="2">
    <citation type="submission" date="2025-08" db="UniProtKB">
        <authorList>
            <consortium name="RefSeq"/>
        </authorList>
    </citation>
    <scope>IDENTIFICATION</scope>
    <source>
        <tissue evidence="3">Leaf</tissue>
    </source>
</reference>
<dbReference type="CDD" id="cd22160">
    <property type="entry name" value="F-box_AtFBL13-like"/>
    <property type="match status" value="1"/>
</dbReference>
<dbReference type="OrthoDB" id="1094345at2759"/>
<dbReference type="Pfam" id="PF08387">
    <property type="entry name" value="FBD"/>
    <property type="match status" value="1"/>
</dbReference>
<protein>
    <submittedName>
        <fullName evidence="3">F-box/FBD/LRR-repeat protein At5g18770-like</fullName>
    </submittedName>
</protein>
<accession>A0A9W3DFF8</accession>
<keyword evidence="2" id="KW-1185">Reference proteome</keyword>
<dbReference type="AlphaFoldDB" id="A0A9W3DFF8"/>
<dbReference type="Proteomes" id="UP000504610">
    <property type="component" value="Chromosome 3"/>
</dbReference>
<dbReference type="PANTHER" id="PTHR31900">
    <property type="entry name" value="F-BOX/RNI SUPERFAMILY PROTEIN-RELATED"/>
    <property type="match status" value="1"/>
</dbReference>
<dbReference type="KEGG" id="rsz:130510131"/>
<feature type="domain" description="F-box" evidence="1">
    <location>
        <begin position="14"/>
        <end position="50"/>
    </location>
</feature>
<dbReference type="Pfam" id="PF00646">
    <property type="entry name" value="F-box"/>
    <property type="match status" value="1"/>
</dbReference>
<dbReference type="InterPro" id="IPR006566">
    <property type="entry name" value="FBD"/>
</dbReference>
<proteinExistence type="predicted"/>
<gene>
    <name evidence="3" type="primary">LOC130510131</name>
</gene>
<organism evidence="2 3">
    <name type="scientific">Raphanus sativus</name>
    <name type="common">Radish</name>
    <name type="synonym">Raphanus raphanistrum var. sativus</name>
    <dbReference type="NCBI Taxonomy" id="3726"/>
    <lineage>
        <taxon>Eukaryota</taxon>
        <taxon>Viridiplantae</taxon>
        <taxon>Streptophyta</taxon>
        <taxon>Embryophyta</taxon>
        <taxon>Tracheophyta</taxon>
        <taxon>Spermatophyta</taxon>
        <taxon>Magnoliopsida</taxon>
        <taxon>eudicotyledons</taxon>
        <taxon>Gunneridae</taxon>
        <taxon>Pentapetalae</taxon>
        <taxon>rosids</taxon>
        <taxon>malvids</taxon>
        <taxon>Brassicales</taxon>
        <taxon>Brassicaceae</taxon>
        <taxon>Brassiceae</taxon>
        <taxon>Raphanus</taxon>
    </lineage>
</organism>
<reference evidence="2" key="1">
    <citation type="journal article" date="2019" name="Database">
        <title>The radish genome database (RadishGD): an integrated information resource for radish genomics.</title>
        <authorList>
            <person name="Yu H.J."/>
            <person name="Baek S."/>
            <person name="Lee Y.J."/>
            <person name="Cho A."/>
            <person name="Mun J.H."/>
        </authorList>
    </citation>
    <scope>NUCLEOTIDE SEQUENCE [LARGE SCALE GENOMIC DNA]</scope>
    <source>
        <strain evidence="2">cv. WK10039</strain>
    </source>
</reference>
<dbReference type="InterPro" id="IPR053781">
    <property type="entry name" value="F-box_AtFBL13-like"/>
</dbReference>
<sequence>YQVGCLSSSVSEGEDMISSLPEPLLCHILSFLTTEQAVQTSVLSSRWKHIWRWVPRLELDSSNFTDVKVCTDFIDKFLGFQGKSYLRELKLTIDYHVFDSDASLYKRCLGRVDMRKLERFQVENRCRFSSICYVDLPLTLSVCEALVCLKLRFVRLNDFASLSFPCLKIMYLEAVTFPSDAAAKALISCSPVLEVLKICLGKDDILVALRVCSLSLKSLTLKQAKRVYVRGRYSVVIDTPKLEYLNLMDHYELKSFDIISMADSVKVDLDLEFGLLSDYRSDMKVLYSLLNDFSRVGDVTMSWRTLQFICSLYYENPHPKFHGLTRLGATMCLTASPELLPIVLETCANLKHLTLELFLDYQWRRLSEFSTVLPRCLVSSLESVEMESPVTEKATELKLARYFLKNSTKLKKLVLRLNQSSTGKNHKPGVLEQLIEYPRRSSLCQFEVIPVFPTPNHPLPDGGVYVNSNRF</sequence>
<feature type="non-terminal residue" evidence="3">
    <location>
        <position position="1"/>
    </location>
</feature>
<dbReference type="PROSITE" id="PS50181">
    <property type="entry name" value="FBOX"/>
    <property type="match status" value="1"/>
</dbReference>
<dbReference type="InterPro" id="IPR036047">
    <property type="entry name" value="F-box-like_dom_sf"/>
</dbReference>
<dbReference type="SMART" id="SM00579">
    <property type="entry name" value="FBD"/>
    <property type="match status" value="1"/>
</dbReference>
<dbReference type="Gene3D" id="3.80.10.10">
    <property type="entry name" value="Ribonuclease Inhibitor"/>
    <property type="match status" value="1"/>
</dbReference>